<proteinExistence type="predicted"/>
<dbReference type="AlphaFoldDB" id="A0A1M4S8I6"/>
<dbReference type="EMBL" id="FQVG01000001">
    <property type="protein sequence ID" value="SHE28519.1"/>
    <property type="molecule type" value="Genomic_DNA"/>
</dbReference>
<reference evidence="5" key="1">
    <citation type="submission" date="2016-11" db="EMBL/GenBank/DDBJ databases">
        <authorList>
            <person name="Varghese N."/>
            <person name="Submissions S."/>
        </authorList>
    </citation>
    <scope>NUCLEOTIDE SEQUENCE [LARGE SCALE GENOMIC DNA]</scope>
    <source>
        <strain evidence="5">DSM 10124</strain>
    </source>
</reference>
<keyword evidence="2" id="KW-0663">Pyridoxal phosphate</keyword>
<gene>
    <name evidence="4" type="ORF">SAMN02746091_00060</name>
</gene>
<evidence type="ECO:0000313" key="5">
    <source>
        <dbReference type="Proteomes" id="UP000184423"/>
    </source>
</evidence>
<dbReference type="PANTHER" id="PTHR42885">
    <property type="entry name" value="HISTIDINOL-PHOSPHATE AMINOTRANSFERASE-RELATED"/>
    <property type="match status" value="1"/>
</dbReference>
<dbReference type="GO" id="GO:0003824">
    <property type="term" value="F:catalytic activity"/>
    <property type="evidence" value="ECO:0007669"/>
    <property type="project" value="UniProtKB-ARBA"/>
</dbReference>
<evidence type="ECO:0000256" key="1">
    <source>
        <dbReference type="ARBA" id="ARBA00001933"/>
    </source>
</evidence>
<comment type="cofactor">
    <cofactor evidence="1">
        <name>pyridoxal 5'-phosphate</name>
        <dbReference type="ChEBI" id="CHEBI:597326"/>
    </cofactor>
</comment>
<dbReference type="Gene3D" id="3.40.640.10">
    <property type="entry name" value="Type I PLP-dependent aspartate aminotransferase-like (Major domain)"/>
    <property type="match status" value="1"/>
</dbReference>
<organism evidence="4 5">
    <name type="scientific">Caloramator proteoclasticus DSM 10124</name>
    <dbReference type="NCBI Taxonomy" id="1121262"/>
    <lineage>
        <taxon>Bacteria</taxon>
        <taxon>Bacillati</taxon>
        <taxon>Bacillota</taxon>
        <taxon>Clostridia</taxon>
        <taxon>Eubacteriales</taxon>
        <taxon>Clostridiaceae</taxon>
        <taxon>Caloramator</taxon>
    </lineage>
</organism>
<feature type="domain" description="Aminotransferase class I/classII large" evidence="3">
    <location>
        <begin position="29"/>
        <end position="331"/>
    </location>
</feature>
<dbReference type="InterPro" id="IPR015424">
    <property type="entry name" value="PyrdxlP-dep_Trfase"/>
</dbReference>
<protein>
    <submittedName>
        <fullName evidence="4">Threonine-phosphate decarboxylase</fullName>
    </submittedName>
</protein>
<dbReference type="InterPro" id="IPR004839">
    <property type="entry name" value="Aminotransferase_I/II_large"/>
</dbReference>
<name>A0A1M4S8I6_9CLOT</name>
<dbReference type="SUPFAM" id="SSF53383">
    <property type="entry name" value="PLP-dependent transferases"/>
    <property type="match status" value="1"/>
</dbReference>
<evidence type="ECO:0000313" key="4">
    <source>
        <dbReference type="EMBL" id="SHE28519.1"/>
    </source>
</evidence>
<dbReference type="CDD" id="cd00609">
    <property type="entry name" value="AAT_like"/>
    <property type="match status" value="1"/>
</dbReference>
<dbReference type="Pfam" id="PF00155">
    <property type="entry name" value="Aminotran_1_2"/>
    <property type="match status" value="1"/>
</dbReference>
<dbReference type="Gene3D" id="3.90.1150.10">
    <property type="entry name" value="Aspartate Aminotransferase, domain 1"/>
    <property type="match status" value="1"/>
</dbReference>
<evidence type="ECO:0000256" key="2">
    <source>
        <dbReference type="ARBA" id="ARBA00022898"/>
    </source>
</evidence>
<dbReference type="PANTHER" id="PTHR42885:SF1">
    <property type="entry name" value="THREONINE-PHOSPHATE DECARBOXYLASE"/>
    <property type="match status" value="1"/>
</dbReference>
<accession>A0A1M4S8I6</accession>
<sequence length="337" mass="39691">MRHGGCVYEFGKDKVIDYSSNINPIRYNADLKSIKDAYIYPDIEYRELKDAVSEYLGCNRDNVVVGNGAVEIIDAFVSAFKRVVVFIPCFSEYVDRARIRGCNVVRFKLDDNFNIDLNRIYDLEKDDLLILGNPNNPTGYRIEEEVLKKIYKICRERDAYLLLDEAFYEFSCDYDSIQLFKDKQGVAVIRAATKFFSLPGIRLGYAYVSSEIKQRIEELLLPWNVNVFANAFALKFLRDKEYIRLSKEFIEEERRYMILELEKIEGIVVYKTQANFILIRLLKHNEETIFKRMLQKGILIRKCSSFEGLDNRYIRIAIKDRENNKKFLQAFREALYD</sequence>
<keyword evidence="5" id="KW-1185">Reference proteome</keyword>
<evidence type="ECO:0000259" key="3">
    <source>
        <dbReference type="Pfam" id="PF00155"/>
    </source>
</evidence>
<dbReference type="Proteomes" id="UP000184423">
    <property type="component" value="Unassembled WGS sequence"/>
</dbReference>
<dbReference type="GO" id="GO:0030170">
    <property type="term" value="F:pyridoxal phosphate binding"/>
    <property type="evidence" value="ECO:0007669"/>
    <property type="project" value="InterPro"/>
</dbReference>
<dbReference type="RefSeq" id="WP_073247574.1">
    <property type="nucleotide sequence ID" value="NZ_FQVG01000001.1"/>
</dbReference>
<dbReference type="InterPro" id="IPR015421">
    <property type="entry name" value="PyrdxlP-dep_Trfase_major"/>
</dbReference>
<dbReference type="InterPro" id="IPR015422">
    <property type="entry name" value="PyrdxlP-dep_Trfase_small"/>
</dbReference>